<evidence type="ECO:0000313" key="2">
    <source>
        <dbReference type="EMBL" id="KAF9518514.1"/>
    </source>
</evidence>
<keyword evidence="3" id="KW-1185">Reference proteome</keyword>
<keyword evidence="1" id="KW-1133">Transmembrane helix</keyword>
<gene>
    <name evidence="2" type="ORF">BS47DRAFT_1358805</name>
</gene>
<name>A0A9P6E0U0_9AGAM</name>
<feature type="transmembrane region" description="Helical" evidence="1">
    <location>
        <begin position="123"/>
        <end position="145"/>
    </location>
</feature>
<protein>
    <submittedName>
        <fullName evidence="2">Uncharacterized protein</fullName>
    </submittedName>
</protein>
<keyword evidence="1" id="KW-0472">Membrane</keyword>
<proteinExistence type="predicted"/>
<dbReference type="Proteomes" id="UP000886523">
    <property type="component" value="Unassembled WGS sequence"/>
</dbReference>
<comment type="caution">
    <text evidence="2">The sequence shown here is derived from an EMBL/GenBank/DDBJ whole genome shotgun (WGS) entry which is preliminary data.</text>
</comment>
<dbReference type="EMBL" id="MU128924">
    <property type="protein sequence ID" value="KAF9518514.1"/>
    <property type="molecule type" value="Genomic_DNA"/>
</dbReference>
<reference evidence="2" key="1">
    <citation type="journal article" date="2020" name="Nat. Commun.">
        <title>Large-scale genome sequencing of mycorrhizal fungi provides insights into the early evolution of symbiotic traits.</title>
        <authorList>
            <person name="Miyauchi S."/>
            <person name="Kiss E."/>
            <person name="Kuo A."/>
            <person name="Drula E."/>
            <person name="Kohler A."/>
            <person name="Sanchez-Garcia M."/>
            <person name="Morin E."/>
            <person name="Andreopoulos B."/>
            <person name="Barry K.W."/>
            <person name="Bonito G."/>
            <person name="Buee M."/>
            <person name="Carver A."/>
            <person name="Chen C."/>
            <person name="Cichocki N."/>
            <person name="Clum A."/>
            <person name="Culley D."/>
            <person name="Crous P.W."/>
            <person name="Fauchery L."/>
            <person name="Girlanda M."/>
            <person name="Hayes R.D."/>
            <person name="Keri Z."/>
            <person name="LaButti K."/>
            <person name="Lipzen A."/>
            <person name="Lombard V."/>
            <person name="Magnuson J."/>
            <person name="Maillard F."/>
            <person name="Murat C."/>
            <person name="Nolan M."/>
            <person name="Ohm R.A."/>
            <person name="Pangilinan J."/>
            <person name="Pereira M.F."/>
            <person name="Perotto S."/>
            <person name="Peter M."/>
            <person name="Pfister S."/>
            <person name="Riley R."/>
            <person name="Sitrit Y."/>
            <person name="Stielow J.B."/>
            <person name="Szollosi G."/>
            <person name="Zifcakova L."/>
            <person name="Stursova M."/>
            <person name="Spatafora J.W."/>
            <person name="Tedersoo L."/>
            <person name="Vaario L.M."/>
            <person name="Yamada A."/>
            <person name="Yan M."/>
            <person name="Wang P."/>
            <person name="Xu J."/>
            <person name="Bruns T."/>
            <person name="Baldrian P."/>
            <person name="Vilgalys R."/>
            <person name="Dunand C."/>
            <person name="Henrissat B."/>
            <person name="Grigoriev I.V."/>
            <person name="Hibbett D."/>
            <person name="Nagy L.G."/>
            <person name="Martin F.M."/>
        </authorList>
    </citation>
    <scope>NUCLEOTIDE SEQUENCE</scope>
    <source>
        <strain evidence="2">UP504</strain>
    </source>
</reference>
<accession>A0A9P6E0U0</accession>
<evidence type="ECO:0000313" key="3">
    <source>
        <dbReference type="Proteomes" id="UP000886523"/>
    </source>
</evidence>
<keyword evidence="1" id="KW-0812">Transmembrane</keyword>
<sequence length="152" mass="16900">MFRGQALRAWVAAHQNFCWGLICILIRKQWGAKRAAEAALLAPVGLDIPNVTTHPPKWGVGVWGINNEMLVCSVVFHLGVQLVFQSGCSSSGIGVQWTLQSGINNIKCMVPFSLGVHVGVWQWFIWAFSCYFIQAAFLAEFGWYWGALDITI</sequence>
<organism evidence="2 3">
    <name type="scientific">Hydnum rufescens UP504</name>
    <dbReference type="NCBI Taxonomy" id="1448309"/>
    <lineage>
        <taxon>Eukaryota</taxon>
        <taxon>Fungi</taxon>
        <taxon>Dikarya</taxon>
        <taxon>Basidiomycota</taxon>
        <taxon>Agaricomycotina</taxon>
        <taxon>Agaricomycetes</taxon>
        <taxon>Cantharellales</taxon>
        <taxon>Hydnaceae</taxon>
        <taxon>Hydnum</taxon>
    </lineage>
</organism>
<evidence type="ECO:0000256" key="1">
    <source>
        <dbReference type="SAM" id="Phobius"/>
    </source>
</evidence>
<dbReference type="AlphaFoldDB" id="A0A9P6E0U0"/>